<dbReference type="InterPro" id="IPR016084">
    <property type="entry name" value="Haem_Oase-like_multi-hlx"/>
</dbReference>
<dbReference type="GO" id="GO:0004392">
    <property type="term" value="F:heme oxygenase (decyclizing) activity"/>
    <property type="evidence" value="ECO:0007669"/>
    <property type="project" value="InterPro"/>
</dbReference>
<dbReference type="AlphaFoldDB" id="A0A8J3K3L7"/>
<dbReference type="InterPro" id="IPR016053">
    <property type="entry name" value="Haem_Oase-like"/>
</dbReference>
<dbReference type="GO" id="GO:0006788">
    <property type="term" value="P:heme oxidation"/>
    <property type="evidence" value="ECO:0007669"/>
    <property type="project" value="InterPro"/>
</dbReference>
<dbReference type="InterPro" id="IPR002051">
    <property type="entry name" value="Haem_Oase"/>
</dbReference>
<evidence type="ECO:0000313" key="5">
    <source>
        <dbReference type="EMBL" id="GIF89718.1"/>
    </source>
</evidence>
<dbReference type="InterPro" id="IPR019595">
    <property type="entry name" value="DUF2470"/>
</dbReference>
<dbReference type="CDD" id="cd19165">
    <property type="entry name" value="HemeO"/>
    <property type="match status" value="1"/>
</dbReference>
<reference evidence="5 6" key="1">
    <citation type="submission" date="2021-01" db="EMBL/GenBank/DDBJ databases">
        <title>Whole genome shotgun sequence of Catellatospora chokoriensis NBRC 107358.</title>
        <authorList>
            <person name="Komaki H."/>
            <person name="Tamura T."/>
        </authorList>
    </citation>
    <scope>NUCLEOTIDE SEQUENCE [LARGE SCALE GENOMIC DNA]</scope>
    <source>
        <strain evidence="5 6">NBRC 107358</strain>
    </source>
</reference>
<dbReference type="PRINTS" id="PR00088">
    <property type="entry name" value="HAEMOXYGNASE"/>
</dbReference>
<protein>
    <recommendedName>
        <fullName evidence="4">DUF2470 domain-containing protein</fullName>
    </recommendedName>
</protein>
<accession>A0A8J3K3L7</accession>
<dbReference type="PANTHER" id="PTHR10720:SF0">
    <property type="entry name" value="HEME OXYGENASE"/>
    <property type="match status" value="1"/>
</dbReference>
<comment type="caution">
    <text evidence="5">The sequence shown here is derived from an EMBL/GenBank/DDBJ whole genome shotgun (WGS) entry which is preliminary data.</text>
</comment>
<keyword evidence="2" id="KW-0479">Metal-binding</keyword>
<keyword evidence="3" id="KW-0408">Iron</keyword>
<dbReference type="GO" id="GO:0020037">
    <property type="term" value="F:heme binding"/>
    <property type="evidence" value="ECO:0007669"/>
    <property type="project" value="TreeGrafter"/>
</dbReference>
<organism evidence="5 6">
    <name type="scientific">Catellatospora chokoriensis</name>
    <dbReference type="NCBI Taxonomy" id="310353"/>
    <lineage>
        <taxon>Bacteria</taxon>
        <taxon>Bacillati</taxon>
        <taxon>Actinomycetota</taxon>
        <taxon>Actinomycetes</taxon>
        <taxon>Micromonosporales</taxon>
        <taxon>Micromonosporaceae</taxon>
        <taxon>Catellatospora</taxon>
    </lineage>
</organism>
<evidence type="ECO:0000313" key="6">
    <source>
        <dbReference type="Proteomes" id="UP000619293"/>
    </source>
</evidence>
<dbReference type="GO" id="GO:0042167">
    <property type="term" value="P:heme catabolic process"/>
    <property type="evidence" value="ECO:0007669"/>
    <property type="project" value="TreeGrafter"/>
</dbReference>
<evidence type="ECO:0000256" key="2">
    <source>
        <dbReference type="ARBA" id="ARBA00022723"/>
    </source>
</evidence>
<dbReference type="EMBL" id="BONG01000017">
    <property type="protein sequence ID" value="GIF89718.1"/>
    <property type="molecule type" value="Genomic_DNA"/>
</dbReference>
<dbReference type="Gene3D" id="3.20.180.10">
    <property type="entry name" value="PNP-oxidase-like"/>
    <property type="match status" value="1"/>
</dbReference>
<dbReference type="Proteomes" id="UP000619293">
    <property type="component" value="Unassembled WGS sequence"/>
</dbReference>
<evidence type="ECO:0000256" key="1">
    <source>
        <dbReference type="ARBA" id="ARBA00022617"/>
    </source>
</evidence>
<evidence type="ECO:0000256" key="3">
    <source>
        <dbReference type="ARBA" id="ARBA00023004"/>
    </source>
</evidence>
<dbReference type="Pfam" id="PF01126">
    <property type="entry name" value="Heme_oxygenase"/>
    <property type="match status" value="1"/>
</dbReference>
<dbReference type="PANTHER" id="PTHR10720">
    <property type="entry name" value="HEME OXYGENASE"/>
    <property type="match status" value="1"/>
</dbReference>
<dbReference type="GO" id="GO:0006979">
    <property type="term" value="P:response to oxidative stress"/>
    <property type="evidence" value="ECO:0007669"/>
    <property type="project" value="TreeGrafter"/>
</dbReference>
<proteinExistence type="predicted"/>
<feature type="domain" description="DUF2470" evidence="4">
    <location>
        <begin position="225"/>
        <end position="301"/>
    </location>
</feature>
<gene>
    <name evidence="5" type="ORF">Cch02nite_31620</name>
</gene>
<dbReference type="Gene3D" id="1.20.910.10">
    <property type="entry name" value="Heme oxygenase-like"/>
    <property type="match status" value="1"/>
</dbReference>
<dbReference type="Pfam" id="PF10615">
    <property type="entry name" value="DUF2470"/>
    <property type="match status" value="1"/>
</dbReference>
<keyword evidence="6" id="KW-1185">Reference proteome</keyword>
<dbReference type="InterPro" id="IPR037119">
    <property type="entry name" value="Haem_oxidase_HugZ-like_sf"/>
</dbReference>
<name>A0A8J3K3L7_9ACTN</name>
<keyword evidence="1" id="KW-0349">Heme</keyword>
<dbReference type="SUPFAM" id="SSF48613">
    <property type="entry name" value="Heme oxygenase-like"/>
    <property type="match status" value="1"/>
</dbReference>
<evidence type="ECO:0000259" key="4">
    <source>
        <dbReference type="Pfam" id="PF10615"/>
    </source>
</evidence>
<sequence>MLRMSEPFSARLRAATWSDHSSAEQTTFLDDLTRGRLTVAAHAALTAQHYLVYQVLEEAAARWSGDAAVSGFHDDALTRLPALAADLAFLLGTDWRDALTPVPTTAEYTARLREVAFTWPGGFVAHHYNRYLGDLSGGQYVARALARAYGLDLGGDGLRFYAFDGIADPTAFKDAYRARLDAAPWDAAEQDRVINEVKLAYLFNTDLLADLGRVHPDPFPPEVIAQIMRHMNDDHPADSLLICRATLPEPARPAATAAAMSGMDNRGIEFKAVINGVETPIRVPFAQQLTERAQVRVEVTRLYREACALLGVPSR</sequence>
<dbReference type="GO" id="GO:0046872">
    <property type="term" value="F:metal ion binding"/>
    <property type="evidence" value="ECO:0007669"/>
    <property type="project" value="UniProtKB-KW"/>
</dbReference>